<sequence length="206" mass="21609">MFWLHLSQQPDPSASTGPPPSYLERIKTAKLVEPTSTAAKTLSDGVRGFVVGGKDIACVLAGSRNGQINSPLEPNNFTDSVNQPQPLVPVLQCELAAYPAPNPQDVKDNCGGTGVGYLGGVALLKPDQVSYGSCRTGLTGMEAGSDDSSNIKKVLAQFPVLDEGKALDSQGYRCVPMESGVACANLSNGVGFFIAKDKYELFGAKQ</sequence>
<organism evidence="2 3">
    <name type="scientific">Renibacterium salmoninarum (strain ATCC 33209 / DSM 20767 / JCM 11484 / NBRC 15589 / NCIMB 2235)</name>
    <dbReference type="NCBI Taxonomy" id="288705"/>
    <lineage>
        <taxon>Bacteria</taxon>
        <taxon>Bacillati</taxon>
        <taxon>Actinomycetota</taxon>
        <taxon>Actinomycetes</taxon>
        <taxon>Micrococcales</taxon>
        <taxon>Micrococcaceae</taxon>
        <taxon>Renibacterium</taxon>
    </lineage>
</organism>
<name>A9WKU8_RENSM</name>
<dbReference type="eggNOG" id="ENOG5030QVD">
    <property type="taxonomic scope" value="Bacteria"/>
</dbReference>
<reference evidence="3" key="1">
    <citation type="journal article" date="2008" name="J. Bacteriol.">
        <title>Genome sequence of the fish pathogen Renibacterium salmoninarum suggests reductive evolution away from an environmental Arthrobacter ancestor.</title>
        <authorList>
            <person name="Wiens G.D."/>
            <person name="Rockey D.D."/>
            <person name="Wu Z."/>
            <person name="Chang J."/>
            <person name="Levy R."/>
            <person name="Crane S."/>
            <person name="Chen D.S."/>
            <person name="Capri G.R."/>
            <person name="Burnett J.R."/>
            <person name="Sudheesh P.S."/>
            <person name="Schipma M.J."/>
            <person name="Burd H."/>
            <person name="Bhattacharyya A."/>
            <person name="Rhodes L.D."/>
            <person name="Kaul R."/>
            <person name="Strom M.S."/>
        </authorList>
    </citation>
    <scope>NUCLEOTIDE SEQUENCE [LARGE SCALE GENOMIC DNA]</scope>
    <source>
        <strain evidence="3">ATCC 33209 / DSM 20767 / JCM 11484 / NBRC 15589 / NCIMB 2235</strain>
    </source>
</reference>
<dbReference type="AlphaFoldDB" id="A9WKU8"/>
<proteinExistence type="predicted"/>
<protein>
    <submittedName>
        <fullName evidence="2">Hypothetical membrane protein</fullName>
    </submittedName>
</protein>
<dbReference type="STRING" id="288705.RSal33209_0351"/>
<dbReference type="EMBL" id="CP000910">
    <property type="protein sequence ID" value="ABY22106.1"/>
    <property type="molecule type" value="Genomic_DNA"/>
</dbReference>
<keyword evidence="3" id="KW-1185">Reference proteome</keyword>
<gene>
    <name evidence="2" type="ordered locus">RSal33209_0351</name>
</gene>
<dbReference type="KEGG" id="rsa:RSal33209_0351"/>
<evidence type="ECO:0000313" key="3">
    <source>
        <dbReference type="Proteomes" id="UP000002007"/>
    </source>
</evidence>
<dbReference type="HOGENOM" id="CLU_1178302_0_0_11"/>
<evidence type="ECO:0000313" key="2">
    <source>
        <dbReference type="EMBL" id="ABY22106.1"/>
    </source>
</evidence>
<dbReference type="Proteomes" id="UP000002007">
    <property type="component" value="Chromosome"/>
</dbReference>
<feature type="region of interest" description="Disordered" evidence="1">
    <location>
        <begin position="1"/>
        <end position="20"/>
    </location>
</feature>
<accession>A9WKU8</accession>
<feature type="compositionally biased region" description="Polar residues" evidence="1">
    <location>
        <begin position="1"/>
        <end position="16"/>
    </location>
</feature>
<dbReference type="RefSeq" id="WP_012243814.1">
    <property type="nucleotide sequence ID" value="NC_010168.1"/>
</dbReference>
<evidence type="ECO:0000256" key="1">
    <source>
        <dbReference type="SAM" id="MobiDB-lite"/>
    </source>
</evidence>